<reference evidence="2" key="1">
    <citation type="journal article" date="2014" name="Genome Announc.">
        <title>Genome sequence and annotation of Acremonium chrysogenum, producer of the beta-lactam antibiotic cephalosporin C.</title>
        <authorList>
            <person name="Terfehr D."/>
            <person name="Dahlmann T.A."/>
            <person name="Specht T."/>
            <person name="Zadra I."/>
            <person name="Kuernsteiner H."/>
            <person name="Kueck U."/>
        </authorList>
    </citation>
    <scope>NUCLEOTIDE SEQUENCE [LARGE SCALE GENOMIC DNA]</scope>
    <source>
        <strain evidence="2">ATCC 11550 / CBS 779.69 / DSM 880 / IAM 14645 / JCM 23072 / IMI 49137</strain>
    </source>
</reference>
<proteinExistence type="predicted"/>
<dbReference type="AlphaFoldDB" id="A0A086STJ3"/>
<accession>A0A086STJ3</accession>
<name>A0A086STJ3_HAPC1</name>
<keyword evidence="2" id="KW-1185">Reference proteome</keyword>
<dbReference type="EMBL" id="JPKY01000207">
    <property type="protein sequence ID" value="KFH40425.1"/>
    <property type="molecule type" value="Genomic_DNA"/>
</dbReference>
<evidence type="ECO:0000313" key="1">
    <source>
        <dbReference type="EMBL" id="KFH40425.1"/>
    </source>
</evidence>
<dbReference type="Proteomes" id="UP000029964">
    <property type="component" value="Unassembled WGS sequence"/>
</dbReference>
<comment type="caution">
    <text evidence="1">The sequence shown here is derived from an EMBL/GenBank/DDBJ whole genome shotgun (WGS) entry which is preliminary data.</text>
</comment>
<evidence type="ECO:0000313" key="2">
    <source>
        <dbReference type="Proteomes" id="UP000029964"/>
    </source>
</evidence>
<sequence length="148" mass="16024">MDIKDRAAGEDNTAGFDARKQKVFLDSSFNLLLTAARQDMPKEWMVMLHCRRSPPPHPVAPPRIRRFIFPWQPASNCQSVRPVGGPSNGLNAGMPSSHSSGSGSILPLPFSTCLFGASLSTCQRASLRSASGVTCELVAFPLRGKDVR</sequence>
<protein>
    <submittedName>
        <fullName evidence="1">Uncharacterized protein</fullName>
    </submittedName>
</protein>
<gene>
    <name evidence="1" type="ORF">ACRE_089100</name>
</gene>
<dbReference type="HOGENOM" id="CLU_1758254_0_0_1"/>
<organism evidence="1 2">
    <name type="scientific">Hapsidospora chrysogenum (strain ATCC 11550 / CBS 779.69 / DSM 880 / IAM 14645 / JCM 23072 / IMI 49137)</name>
    <name type="common">Acremonium chrysogenum</name>
    <dbReference type="NCBI Taxonomy" id="857340"/>
    <lineage>
        <taxon>Eukaryota</taxon>
        <taxon>Fungi</taxon>
        <taxon>Dikarya</taxon>
        <taxon>Ascomycota</taxon>
        <taxon>Pezizomycotina</taxon>
        <taxon>Sordariomycetes</taxon>
        <taxon>Hypocreomycetidae</taxon>
        <taxon>Hypocreales</taxon>
        <taxon>Bionectriaceae</taxon>
        <taxon>Hapsidospora</taxon>
    </lineage>
</organism>